<evidence type="ECO:0000256" key="1">
    <source>
        <dbReference type="ARBA" id="ARBA00023180"/>
    </source>
</evidence>
<evidence type="ECO:0000259" key="3">
    <source>
        <dbReference type="Pfam" id="PF16497"/>
    </source>
</evidence>
<protein>
    <recommendedName>
        <fullName evidence="3">MHC class I-like antigen recognition-like domain-containing protein</fullName>
    </recommendedName>
</protein>
<feature type="signal peptide" evidence="2">
    <location>
        <begin position="1"/>
        <end position="22"/>
    </location>
</feature>
<feature type="chain" id="PRO_5021239653" description="MHC class I-like antigen recognition-like domain-containing protein" evidence="2">
    <location>
        <begin position="23"/>
        <end position="115"/>
    </location>
</feature>
<reference evidence="4 5" key="1">
    <citation type="submission" date="2018-11" db="EMBL/GenBank/DDBJ databases">
        <title>Haplotype-resolved cattle genomes.</title>
        <authorList>
            <person name="Low W.Y."/>
            <person name="Tearle R."/>
            <person name="Bickhart D.M."/>
            <person name="Rosen B.D."/>
            <person name="Koren S."/>
            <person name="Rhie A."/>
            <person name="Hiendleder S."/>
            <person name="Phillippy A.M."/>
            <person name="Smith T.P.L."/>
            <person name="Williams J.L."/>
        </authorList>
    </citation>
    <scope>NUCLEOTIDE SEQUENCE [LARGE SCALE GENOMIC DNA]</scope>
</reference>
<dbReference type="InterPro" id="IPR037055">
    <property type="entry name" value="MHC_I-like_Ag-recog_sf"/>
</dbReference>
<keyword evidence="1" id="KW-0325">Glycoprotein</keyword>
<keyword evidence="2" id="KW-0732">Signal</keyword>
<dbReference type="InterPro" id="IPR011161">
    <property type="entry name" value="MHC_I-like_Ag-recog"/>
</dbReference>
<proteinExistence type="predicted"/>
<dbReference type="Gene3D" id="3.30.500.10">
    <property type="entry name" value="MHC class I-like antigen recognition-like"/>
    <property type="match status" value="1"/>
</dbReference>
<dbReference type="Pfam" id="PF16497">
    <property type="entry name" value="MHC_I_3"/>
    <property type="match status" value="1"/>
</dbReference>
<sequence length="115" mass="13138">LLPIEMLLLPLLLLAVIGPTSFHLIQISTFANSTWTQNQGSGWLDDLQIHGWDSDSGTAIFLKPWSKGNFSDEEVAEMEELFRVYFIGFTLEVQDIVSEFQFECEYSPLNWGYSL</sequence>
<feature type="domain" description="MHC class I-like antigen recognition-like" evidence="3">
    <location>
        <begin position="20"/>
        <end position="103"/>
    </location>
</feature>
<organism evidence="4 5">
    <name type="scientific">Bos indicus x Bos taurus</name>
    <name type="common">Hybrid cattle</name>
    <dbReference type="NCBI Taxonomy" id="30522"/>
    <lineage>
        <taxon>Eukaryota</taxon>
        <taxon>Metazoa</taxon>
        <taxon>Chordata</taxon>
        <taxon>Craniata</taxon>
        <taxon>Vertebrata</taxon>
        <taxon>Euteleostomi</taxon>
        <taxon>Mammalia</taxon>
        <taxon>Eutheria</taxon>
        <taxon>Laurasiatheria</taxon>
        <taxon>Artiodactyla</taxon>
        <taxon>Ruminantia</taxon>
        <taxon>Pecora</taxon>
        <taxon>Bovidae</taxon>
        <taxon>Bovinae</taxon>
        <taxon>Bos</taxon>
    </lineage>
</organism>
<dbReference type="GeneTree" id="ENSGT00950000183439"/>
<evidence type="ECO:0000313" key="4">
    <source>
        <dbReference type="Ensembl" id="ENSBIXP00005011528.1"/>
    </source>
</evidence>
<name>A0A4W2G076_BOBOX</name>
<evidence type="ECO:0000256" key="2">
    <source>
        <dbReference type="SAM" id="SignalP"/>
    </source>
</evidence>
<dbReference type="InterPro" id="IPR011162">
    <property type="entry name" value="MHC_I/II-like_Ag-recog"/>
</dbReference>
<evidence type="ECO:0000313" key="5">
    <source>
        <dbReference type="Proteomes" id="UP000429181"/>
    </source>
</evidence>
<reference evidence="4" key="2">
    <citation type="submission" date="2025-08" db="UniProtKB">
        <authorList>
            <consortium name="Ensembl"/>
        </authorList>
    </citation>
    <scope>IDENTIFICATION</scope>
</reference>
<dbReference type="AlphaFoldDB" id="A0A4W2G076"/>
<dbReference type="Ensembl" id="ENSBIXT00005020475.1">
    <property type="protein sequence ID" value="ENSBIXP00005011528.1"/>
    <property type="gene ID" value="ENSBIXG00005015937.1"/>
</dbReference>
<dbReference type="Proteomes" id="UP000429181">
    <property type="component" value="Chromosome 3"/>
</dbReference>
<dbReference type="SUPFAM" id="SSF54452">
    <property type="entry name" value="MHC antigen-recognition domain"/>
    <property type="match status" value="1"/>
</dbReference>
<accession>A0A4W2G076</accession>